<keyword evidence="2" id="KW-1185">Reference proteome</keyword>
<comment type="caution">
    <text evidence="1">The sequence shown here is derived from an EMBL/GenBank/DDBJ whole genome shotgun (WGS) entry which is preliminary data.</text>
</comment>
<sequence>MELQQRLMGEIKEAMKAKAAERLGALRLILNALKEREINARGTDGAAGDELAVLAKMVKQRQESVKVYLEGGRPELAAKETAEIAVIEEFLPKQLGAAEVEAVVTAAIAEVGATSVKDMGRVMGVLKAKYTGQMDFGAVGALIKAKF</sequence>
<dbReference type="InterPro" id="IPR003789">
    <property type="entry name" value="Asn/Gln_tRNA_amidoTrase-B-like"/>
</dbReference>
<dbReference type="Gene3D" id="1.10.1510.10">
    <property type="entry name" value="Uncharacterised protein YqeY/AIM41 PF09424, N-terminal domain"/>
    <property type="match status" value="1"/>
</dbReference>
<reference evidence="1" key="1">
    <citation type="submission" date="2020-01" db="EMBL/GenBank/DDBJ databases">
        <authorList>
            <person name="Chen W.-M."/>
        </authorList>
    </citation>
    <scope>NUCLEOTIDE SEQUENCE</scope>
    <source>
        <strain evidence="1">CYK-10</strain>
    </source>
</reference>
<dbReference type="SUPFAM" id="SSF89095">
    <property type="entry name" value="GatB/YqeY motif"/>
    <property type="match status" value="1"/>
</dbReference>
<dbReference type="PANTHER" id="PTHR28055">
    <property type="entry name" value="ALTERED INHERITANCE OF MITOCHONDRIA PROTEIN 41, MITOCHONDRIAL"/>
    <property type="match status" value="1"/>
</dbReference>
<dbReference type="InterPro" id="IPR023168">
    <property type="entry name" value="GatB_Yqey_C_2"/>
</dbReference>
<dbReference type="PANTHER" id="PTHR28055:SF1">
    <property type="entry name" value="ALTERED INHERITANCE OF MITOCHONDRIA PROTEIN 41, MITOCHONDRIAL"/>
    <property type="match status" value="1"/>
</dbReference>
<name>A0AAE5BTY4_9RHOB</name>
<dbReference type="Gene3D" id="1.10.10.410">
    <property type="match status" value="1"/>
</dbReference>
<dbReference type="Pfam" id="PF09424">
    <property type="entry name" value="YqeY"/>
    <property type="match status" value="1"/>
</dbReference>
<gene>
    <name evidence="1" type="ORF">GV832_01340</name>
</gene>
<dbReference type="RefSeq" id="WP_168773003.1">
    <property type="nucleotide sequence ID" value="NZ_JAABNR010000001.1"/>
</dbReference>
<proteinExistence type="predicted"/>
<dbReference type="Proteomes" id="UP001193501">
    <property type="component" value="Unassembled WGS sequence"/>
</dbReference>
<organism evidence="1 2">
    <name type="scientific">Stagnihabitans tardus</name>
    <dbReference type="NCBI Taxonomy" id="2699202"/>
    <lineage>
        <taxon>Bacteria</taxon>
        <taxon>Pseudomonadati</taxon>
        <taxon>Pseudomonadota</taxon>
        <taxon>Alphaproteobacteria</taxon>
        <taxon>Rhodobacterales</taxon>
        <taxon>Paracoccaceae</taxon>
        <taxon>Stagnihabitans</taxon>
    </lineage>
</organism>
<dbReference type="GO" id="GO:0016884">
    <property type="term" value="F:carbon-nitrogen ligase activity, with glutamine as amido-N-donor"/>
    <property type="evidence" value="ECO:0007669"/>
    <property type="project" value="InterPro"/>
</dbReference>
<dbReference type="InterPro" id="IPR019004">
    <property type="entry name" value="YqeY/Aim41"/>
</dbReference>
<evidence type="ECO:0000313" key="1">
    <source>
        <dbReference type="EMBL" id="NBZ86209.1"/>
    </source>
</evidence>
<dbReference type="AlphaFoldDB" id="A0AAE5BTY4"/>
<evidence type="ECO:0000313" key="2">
    <source>
        <dbReference type="Proteomes" id="UP001193501"/>
    </source>
</evidence>
<protein>
    <submittedName>
        <fullName evidence="1">GatB/YqeY domain-containing protein</fullName>
    </submittedName>
</protein>
<dbReference type="EMBL" id="JAABNR010000001">
    <property type="protein sequence ID" value="NBZ86209.1"/>
    <property type="molecule type" value="Genomic_DNA"/>
</dbReference>
<accession>A0AAE5BTY4</accession>
<dbReference type="InterPro" id="IPR042184">
    <property type="entry name" value="YqeY/Aim41_N"/>
</dbReference>